<accession>A0A2K6G9Q2</accession>
<dbReference type="GO" id="GO:0006955">
    <property type="term" value="P:immune response"/>
    <property type="evidence" value="ECO:0007669"/>
    <property type="project" value="InterPro"/>
</dbReference>
<dbReference type="Gene3D" id="3.10.100.10">
    <property type="entry name" value="Mannose-Binding Protein A, subunit A"/>
    <property type="match status" value="1"/>
</dbReference>
<keyword evidence="5" id="KW-1185">Reference proteome</keyword>
<reference evidence="4" key="1">
    <citation type="submission" date="2025-08" db="UniProtKB">
        <authorList>
            <consortium name="Ensembl"/>
        </authorList>
    </citation>
    <scope>IDENTIFICATION</scope>
</reference>
<dbReference type="InterPro" id="IPR001304">
    <property type="entry name" value="C-type_lectin-like"/>
</dbReference>
<reference evidence="4" key="2">
    <citation type="submission" date="2025-09" db="UniProtKB">
        <authorList>
            <consortium name="Ensembl"/>
        </authorList>
    </citation>
    <scope>IDENTIFICATION</scope>
</reference>
<evidence type="ECO:0000256" key="1">
    <source>
        <dbReference type="SAM" id="MobiDB-lite"/>
    </source>
</evidence>
<dbReference type="AlphaFoldDB" id="A0A2K6G9Q2"/>
<organism evidence="4 5">
    <name type="scientific">Propithecus coquereli</name>
    <name type="common">Coquerel's sifaka</name>
    <name type="synonym">Propithecus verreauxi coquereli</name>
    <dbReference type="NCBI Taxonomy" id="379532"/>
    <lineage>
        <taxon>Eukaryota</taxon>
        <taxon>Metazoa</taxon>
        <taxon>Chordata</taxon>
        <taxon>Craniata</taxon>
        <taxon>Vertebrata</taxon>
        <taxon>Euteleostomi</taxon>
        <taxon>Mammalia</taxon>
        <taxon>Eutheria</taxon>
        <taxon>Euarchontoglires</taxon>
        <taxon>Primates</taxon>
        <taxon>Strepsirrhini</taxon>
        <taxon>Lemuriformes</taxon>
        <taxon>Indriidae</taxon>
        <taxon>Propithecus</taxon>
    </lineage>
</organism>
<dbReference type="InterPro" id="IPR016186">
    <property type="entry name" value="C-type_lectin-like/link_sf"/>
</dbReference>
<sequence>MKLPLLLALLFGAVSALHLSKCSFTLEAKTLPQDGEMPEQGAEEAPPGETALLETEEEASCGREDSLEDEGAVESASALDAVDKDLQRPKEEDAIKLVGSPGCKTCRFLVAMAVRNFNHAQLTCQRCYRGTLASIRIWSGGVATGWGPCTHLHWVDRSCWNFAYWALSQPSVFSGRCVSTYTGGGQWSLSDCNACLPFCSY</sequence>
<dbReference type="SUPFAM" id="SSF56436">
    <property type="entry name" value="C-type lectin-like"/>
    <property type="match status" value="1"/>
</dbReference>
<feature type="region of interest" description="Disordered" evidence="1">
    <location>
        <begin position="34"/>
        <end position="67"/>
    </location>
</feature>
<gene>
    <name evidence="4" type="primary">PRG2</name>
</gene>
<proteinExistence type="predicted"/>
<dbReference type="InterPro" id="IPR002352">
    <property type="entry name" value="Eosinophil_major_basic"/>
</dbReference>
<feature type="chain" id="PRO_5014321154" evidence="2">
    <location>
        <begin position="17"/>
        <end position="201"/>
    </location>
</feature>
<name>A0A2K6G9Q2_PROCO</name>
<dbReference type="PROSITE" id="PS50041">
    <property type="entry name" value="C_TYPE_LECTIN_2"/>
    <property type="match status" value="1"/>
</dbReference>
<keyword evidence="2" id="KW-0732">Signal</keyword>
<dbReference type="Proteomes" id="UP000233160">
    <property type="component" value="Unassembled WGS sequence"/>
</dbReference>
<protein>
    <submittedName>
        <fullName evidence="4">Proteoglycan 2, pro eosinophil major basic protein</fullName>
    </submittedName>
</protein>
<dbReference type="OMA" id="WGRCKRF"/>
<feature type="domain" description="C-type lectin" evidence="3">
    <location>
        <begin position="137"/>
        <end position="198"/>
    </location>
</feature>
<dbReference type="InterPro" id="IPR016187">
    <property type="entry name" value="CTDL_fold"/>
</dbReference>
<feature type="signal peptide" evidence="2">
    <location>
        <begin position="1"/>
        <end position="16"/>
    </location>
</feature>
<evidence type="ECO:0000256" key="2">
    <source>
        <dbReference type="SAM" id="SignalP"/>
    </source>
</evidence>
<evidence type="ECO:0000313" key="4">
    <source>
        <dbReference type="Ensembl" id="ENSPCOP00000022969.1"/>
    </source>
</evidence>
<evidence type="ECO:0000259" key="3">
    <source>
        <dbReference type="PROSITE" id="PS50041"/>
    </source>
</evidence>
<dbReference type="GeneTree" id="ENSGT00440000039859"/>
<dbReference type="PRINTS" id="PR00770">
    <property type="entry name" value="EMAJORBASICP"/>
</dbReference>
<dbReference type="Ensembl" id="ENSPCOT00000033644.1">
    <property type="protein sequence ID" value="ENSPCOP00000022969.1"/>
    <property type="gene ID" value="ENSPCOG00000023605.1"/>
</dbReference>
<evidence type="ECO:0000313" key="5">
    <source>
        <dbReference type="Proteomes" id="UP000233160"/>
    </source>
</evidence>
<feature type="compositionally biased region" description="Low complexity" evidence="1">
    <location>
        <begin position="38"/>
        <end position="53"/>
    </location>
</feature>
<dbReference type="STRING" id="379532.ENSPCOP00000022969"/>